<organism evidence="1">
    <name type="scientific">Anguilla anguilla</name>
    <name type="common">European freshwater eel</name>
    <name type="synonym">Muraena anguilla</name>
    <dbReference type="NCBI Taxonomy" id="7936"/>
    <lineage>
        <taxon>Eukaryota</taxon>
        <taxon>Metazoa</taxon>
        <taxon>Chordata</taxon>
        <taxon>Craniata</taxon>
        <taxon>Vertebrata</taxon>
        <taxon>Euteleostomi</taxon>
        <taxon>Actinopterygii</taxon>
        <taxon>Neopterygii</taxon>
        <taxon>Teleostei</taxon>
        <taxon>Anguilliformes</taxon>
        <taxon>Anguillidae</taxon>
        <taxon>Anguilla</taxon>
    </lineage>
</organism>
<evidence type="ECO:0000313" key="1">
    <source>
        <dbReference type="EMBL" id="JAH52342.1"/>
    </source>
</evidence>
<reference evidence="1" key="1">
    <citation type="submission" date="2014-11" db="EMBL/GenBank/DDBJ databases">
        <authorList>
            <person name="Amaro Gonzalez C."/>
        </authorList>
    </citation>
    <scope>NUCLEOTIDE SEQUENCE</scope>
</reference>
<proteinExistence type="predicted"/>
<name>A0A0E9TFX2_ANGAN</name>
<protein>
    <submittedName>
        <fullName evidence="1">Uncharacterized protein</fullName>
    </submittedName>
</protein>
<reference evidence="1" key="2">
    <citation type="journal article" date="2015" name="Fish Shellfish Immunol.">
        <title>Early steps in the European eel (Anguilla anguilla)-Vibrio vulnificus interaction in the gills: Role of the RtxA13 toxin.</title>
        <authorList>
            <person name="Callol A."/>
            <person name="Pajuelo D."/>
            <person name="Ebbesson L."/>
            <person name="Teles M."/>
            <person name="MacKenzie S."/>
            <person name="Amaro C."/>
        </authorList>
    </citation>
    <scope>NUCLEOTIDE SEQUENCE</scope>
</reference>
<dbReference type="EMBL" id="GBXM01056235">
    <property type="protein sequence ID" value="JAH52342.1"/>
    <property type="molecule type" value="Transcribed_RNA"/>
</dbReference>
<accession>A0A0E9TFX2</accession>
<sequence>MNSDPVTPDSTW</sequence>